<sequence>MHFGDFRLKLRQPRGRDVIGLCADLPFDRLIGLRGGVIFIDESATHGFLPL</sequence>
<reference evidence="1 2" key="1">
    <citation type="journal article" date="2012" name="J. Bacteriol.">
        <title>Genome sequence of cold-adapted Pseudomonas mandelii strain JR-1.</title>
        <authorList>
            <person name="Jang S.H."/>
            <person name="Kim J."/>
            <person name="Kim J."/>
            <person name="Hong S."/>
            <person name="Lee C."/>
        </authorList>
    </citation>
    <scope>NUCLEOTIDE SEQUENCE [LARGE SCALE GENOMIC DNA]</scope>
    <source>
        <strain evidence="1 2">JR-1</strain>
    </source>
</reference>
<gene>
    <name evidence="1" type="ORF">OU5_4313</name>
</gene>
<evidence type="ECO:0000313" key="2">
    <source>
        <dbReference type="Proteomes" id="UP000026913"/>
    </source>
</evidence>
<evidence type="ECO:0000313" key="1">
    <source>
        <dbReference type="EMBL" id="AHZ71392.1"/>
    </source>
</evidence>
<dbReference type="KEGG" id="pman:OU5_4313"/>
<dbReference type="Proteomes" id="UP000026913">
    <property type="component" value="Chromosome"/>
</dbReference>
<organism evidence="1 2">
    <name type="scientific">Pseudomonas mandelii JR-1</name>
    <dbReference type="NCBI Taxonomy" id="1147786"/>
    <lineage>
        <taxon>Bacteria</taxon>
        <taxon>Pseudomonadati</taxon>
        <taxon>Pseudomonadota</taxon>
        <taxon>Gammaproteobacteria</taxon>
        <taxon>Pseudomonadales</taxon>
        <taxon>Pseudomonadaceae</taxon>
        <taxon>Pseudomonas</taxon>
    </lineage>
</organism>
<dbReference type="EMBL" id="CP005960">
    <property type="protein sequence ID" value="AHZ71392.1"/>
    <property type="molecule type" value="Genomic_DNA"/>
</dbReference>
<dbReference type="AlphaFoldDB" id="A0A024EF19"/>
<dbReference type="HOGENOM" id="CLU_3102757_0_0_6"/>
<name>A0A024EF19_9PSED</name>
<proteinExistence type="predicted"/>
<accession>A0A024EF19</accession>
<protein>
    <submittedName>
        <fullName evidence="1">Uncharacterized protein</fullName>
    </submittedName>
</protein>